<dbReference type="Pfam" id="PF07517">
    <property type="entry name" value="SecA_DEAD"/>
    <property type="match status" value="1"/>
</dbReference>
<keyword evidence="16" id="KW-1185">Reference proteome</keyword>
<dbReference type="InterPro" id="IPR011115">
    <property type="entry name" value="SecA_DEAD"/>
</dbReference>
<evidence type="ECO:0000256" key="6">
    <source>
        <dbReference type="ARBA" id="ARBA00022840"/>
    </source>
</evidence>
<evidence type="ECO:0000256" key="11">
    <source>
        <dbReference type="SAM" id="Coils"/>
    </source>
</evidence>
<dbReference type="InterPro" id="IPR044722">
    <property type="entry name" value="SecA_SF2_C"/>
</dbReference>
<dbReference type="GO" id="GO:0017038">
    <property type="term" value="P:protein import"/>
    <property type="evidence" value="ECO:0007669"/>
    <property type="project" value="InterPro"/>
</dbReference>
<dbReference type="PROSITE" id="PS51196">
    <property type="entry name" value="SECA_MOTOR_DEAD"/>
    <property type="match status" value="1"/>
</dbReference>
<evidence type="ECO:0000259" key="14">
    <source>
        <dbReference type="PROSITE" id="PS51196"/>
    </source>
</evidence>
<keyword evidence="3" id="KW-0963">Cytoplasm</keyword>
<feature type="region of interest" description="Disordered" evidence="12">
    <location>
        <begin position="3444"/>
        <end position="3487"/>
    </location>
</feature>
<dbReference type="InterPro" id="IPR014018">
    <property type="entry name" value="SecA_motor_DEAD"/>
</dbReference>
<feature type="compositionally biased region" description="Basic and acidic residues" evidence="12">
    <location>
        <begin position="3444"/>
        <end position="3455"/>
    </location>
</feature>
<evidence type="ECO:0000256" key="12">
    <source>
        <dbReference type="SAM" id="MobiDB-lite"/>
    </source>
</evidence>
<name>A0A0W0VX90_9GAMM</name>
<evidence type="ECO:0000313" key="15">
    <source>
        <dbReference type="EMBL" id="KTD24848.1"/>
    </source>
</evidence>
<evidence type="ECO:0000256" key="3">
    <source>
        <dbReference type="ARBA" id="ARBA00022490"/>
    </source>
</evidence>
<keyword evidence="6" id="KW-0067">ATP-binding</keyword>
<evidence type="ECO:0000256" key="4">
    <source>
        <dbReference type="ARBA" id="ARBA00022519"/>
    </source>
</evidence>
<reference evidence="15 16" key="1">
    <citation type="submission" date="2015-11" db="EMBL/GenBank/DDBJ databases">
        <title>Genomic analysis of 38 Legionella species identifies large and diverse effector repertoires.</title>
        <authorList>
            <person name="Burstein D."/>
            <person name="Amaro F."/>
            <person name="Zusman T."/>
            <person name="Lifshitz Z."/>
            <person name="Cohen O."/>
            <person name="Gilbert J.A."/>
            <person name="Pupko T."/>
            <person name="Shuman H.A."/>
            <person name="Segal G."/>
        </authorList>
    </citation>
    <scope>NUCLEOTIDE SEQUENCE [LARGE SCALE GENOMIC DNA]</scope>
    <source>
        <strain evidence="15 16">PX-1-G2-E2</strain>
    </source>
</reference>
<dbReference type="PANTHER" id="PTHR30612">
    <property type="entry name" value="SECA INNER MEMBRANE COMPONENT OF SEC PROTEIN SECRETION SYSTEM"/>
    <property type="match status" value="1"/>
</dbReference>
<comment type="caution">
    <text evidence="15">The sequence shown here is derived from an EMBL/GenBank/DDBJ whole genome shotgun (WGS) entry which is preliminary data.</text>
</comment>
<keyword evidence="5" id="KW-0547">Nucleotide-binding</keyword>
<protein>
    <submittedName>
        <fullName evidence="15">Coiled-coil protein</fullName>
    </submittedName>
</protein>
<dbReference type="GO" id="GO:0016020">
    <property type="term" value="C:membrane"/>
    <property type="evidence" value="ECO:0007669"/>
    <property type="project" value="InterPro"/>
</dbReference>
<evidence type="ECO:0000313" key="16">
    <source>
        <dbReference type="Proteomes" id="UP000054908"/>
    </source>
</evidence>
<dbReference type="SUPFAM" id="SSF52540">
    <property type="entry name" value="P-loop containing nucleoside triphosphate hydrolases"/>
    <property type="match status" value="2"/>
</dbReference>
<keyword evidence="10" id="KW-0472">Membrane</keyword>
<dbReference type="PROSITE" id="PS51194">
    <property type="entry name" value="HELICASE_CTER"/>
    <property type="match status" value="1"/>
</dbReference>
<sequence length="3487" mass="390888">MNPEQYTRLISDYLAGKTEENDIPLWIVKYNQAFKAATKYLEKNTRHDVFNLAAMGAGDEVTRNKQQANIALLHQFLDQTITNTDPPHFLEKAAPGIKAYLLDPALKAAEQPLYIYDAPDNLSIREKYARGLLTDKHWVTDLDLQRMLKLTDLSEKVKVMPLSVDSIGATLALAKQDIEAAKKDKLVYNENTGIYTIPLILNRPSSEKSGAAHWVAAQVYYHPVSGEISYQIDDSLGLSKEMEQEYKRIIEEAISYDDGFHRAFKGHPLVNEEGQHVPKCSITGHASQTDGYSCGYRALHSLLQNPDIRGENLAAEGYASIDASGADFSKALVKQFYQAQLKDLELPYDVYSVFARDEQFKPPVVSKPTIVRIDDEKLSEFLNELKPQVTAAPTTIDEAVSKGVGAYAPGQDLLSFPMGAKSEGLDAIQYEQYFSDITEAVHKTGIPVPVLLLTHSDSEALKGLNNFLAASETIPFNALQINIDLEKKDDVDLFVKNLQLALTNLSRHDLAKLQISDDQEVLTKEHYEQLRDFIAAEQIAVTIELPEAVKKTDLQRQIDSTTAINRRNKNSDFLKAALSKEAEVEQQRQARPIRARGKMTYTVSIDLEQSQNISETVVVSPTSIQQKEVKKYGGFAGLTVSDLREAIESKEDNAFAKFEKVAGGFKKTDFVQFWNTLSSNMAVGNLQLGQGKPAGKALPGMTHMGQVVHVNPQLDGFTDSALIHLVKYKEYFQDGNGINVDQLPRGFLLIPDPENAKAVLLHYDPTSDATSSLAPQFVVKPAIEAVGIDTADKLLSTAAAPESLKSLWKTLQGKEKYSRETSETFRQYLPQLLTLDGPQLETVMRLCGGVEGFNYTTLAFIFENLEQAKLSYADNYDEAHEKSLVSTEWMKAAFPELEDRKAFVTLANAIKPHGVAEHPLLTLLEVGAAPELREQMVQAIKDYQLTDNELNGLLAIHDKYGNGGLEKLLNKWKEINKIEPLTKLPALVKNTSAYEKLLVSDETLQAVQAISAFDKNKKQWWDKLYGAHVPQNDDFLSVYKSFNAFANAMDQYGLLFYDLSGKDSKSLFKGAGNLPATVGRMLSILNLCNADDRKLQWEAISEIDLSSKGALRAMTYAKAKDPDQACGFVVPEMALSPGGALAAKLYNHQIQWWHVSKAEPRDQAQIFYRFLAYQNDRYSLSFYNEAKAKIDKSSLSDKAKKQLAALLLASTTGDNHRFYAENPKTAMAYWDSILREIADVKAPIEKVREQVQEEAVRALYNLGDIPSLPVLERLVKLSMAPFHEIGSGDLAGAGLMKAFGGKSRLEKEADILKECNNRLKQLLKTYSNTIYLGMKFYGDADYKAQYDAVKKDEKEKPKEGRVNLFEHHLDVSEAIVKKDTEDQKTIGNILLEQISTFHLGIGDIDGLAKAIQFARGKKTDTRVYPQNHPLAGREIPATESQEIGVLRNGFFQPNSNYLVSLKARRSDALLHLVYLYPEDHPKNGQAIPETLAAEAKPVFLYPDEYPNKGEIIPENVDSSTIPNAVEGAILVYPNGERVPEFGIYKEGEPRPVLKQVFVYPEEHEQKGQIIPEGELVNVENHVEGWMYVYPEGHDLAGQKVAGLDIVKDQASVAQFKTVKLYPTAHPLKGQVIPTEEERVALPNAVAAWAYVYPEGHEHAGKRIEELGVAQDKEQLPPAPIFEVLREVYFYPKGHEKAGQQVPFDEKQPVGAILKVAYCYPDSHPDAGKIIEGKVFEVKKANAQYIFPDGERKGQVDYYIEGIELRQPETYPEGHPKAGQLCDFFMETGRDGTYKYSPFAEPLFDYALRFLKDIENPQKPEGKGSLTAEDLTQFLFAVSDRIEVMVPELERQQVITRERMNKELEPVLQENEKKRQEIEEELIKLRERLAEVAEKEPLDQDEIQKISLQMMDLSQKTPLDPVVNEPQLIKTVFTKEGKIFRDQLLDFVEERFGAHFAKDFFARQRAGEPAPEVRLVIDREFIDGNLKSLVESLRQYYDDPNNPATDKQIDLVLLLKAVCSGLSHTERLQLLQFLNQPRLKEGTKLDEFINLLKAINQNGSSSFIYFVQTAEKFEKPVTQLAEKATYFLTKALPQIRETEKKFNKAISEIDVVDLAIDVVLAANVGELTREIDINPVLTNAYSQLKVALDDSKPSVQAIDLAIRNLGIYVEVDKIEGMRELKDHLEWLQQPETEPYEITPASEKIERIPKKSTGGALAKGLGGLLGWKAMEDLGYEEKKVHIPAVMGVRPKVKTADSALLQRVAGVLGQREGEAKSYTYAFGETFSLIGRLVEKYSGAKSQILDHTRHYLSFNTADGSQIEEAFSNIGKLKREFEALEDQNLVIALCEHFGEVGSKESHFNYQHLLAIFKGAAPFENYPNLSPEAKKQILSVVVSLLNNDRPCELEDIKDLIDRCHNKETGELYQAMLGTVFQNAPFPSFDAMNGWFTHAVEQPPEPPKTFLDAIKEQYDGWSKEPVQREGINGFKLDEAVKQCGIKDVRAIKRCGIADDAVAKQLSAAVDDKNKIEGFKYKPEDLKALNEAVNGVTGVRHLSTKDLLAEIKAIRESSEEQQKNRKDPTRLVALMAELLYRTKGLEAVGAGKDREWGRSFEINTTQYLAIHSMLKAGGHVTSQIGTGEGKSRIMMISLACQYALGNTVDFVTADVSLATRDYLEFQAFFKSLGAETRLITADMPADQYQIGGIHFSDPTNLSLFRNRARSEGNWHKVIDTKHPEKRALMLDEADKIFFDCADTRNNYSAQANPNIRGMDWIYDLMVEFFSQEGNEHLYETDADKCNDAFIHFARGKLDAEGKEGQAKMARLVFNKNMPMPVVSRNQLEAWQNAALTALHLEYGKDFTIMEDISLQTKQGTKLVSQAQLRAGGRASAAAKFSFGVHQCLHARLNMVRENRLPKDPLANRGLDHLKYPFHIDPETQIVYSSTSKSLLDEYSEGELLAVTGTAGSIYERQEAMTAYGTKEAPMTFIDMPRHRGQKRVDNPVLLANTQQDHMHKILQAVLSGLDKNQPILLVCEDDNESARLHEFLSKNLSEDEKKKLYRVSAETKLEVEAAHIQNTAGQPGAITVSTAMLGRGTDIKLHGNAKDHGLKVVGTYLPRLRDYWQIVGRAGRFGAQGDSQLILDKERVEKVIKEYLGTETLPLEFYTATEDYLDQLQQRMDAYEQRVRLIKDVVNDFRYQLTKEFFDEFKASLPEDHDKDEVLGPWQQFVDKSDKLWNGILPDIQSDLRKDPVPIETLQENLAAYQRALQSEWTTMRAEFEAKFESGKIKAPEGKKLVADKLSPEVGALDINEKVRSLINPQEERRVLQTPIADKYDPAYVGRAVIYESKLDGLKAFFKNIAAAWRGDGPWFPNLKAWLNGNMSTSQFFFGSWGSPLVEKAAATTVTSENVEEAAPNKASANGSYRTFIGGGLVPEMLDVQKEGMDIVHQQVEEGEKRVDESQTKTVAIDSPTKTPDSPVVEGNTEDKSITSSIK</sequence>
<dbReference type="GO" id="GO:0006886">
    <property type="term" value="P:intracellular protein transport"/>
    <property type="evidence" value="ECO:0007669"/>
    <property type="project" value="InterPro"/>
</dbReference>
<feature type="domain" description="SecA family profile" evidence="14">
    <location>
        <begin position="2515"/>
        <end position="3156"/>
    </location>
</feature>
<dbReference type="InterPro" id="IPR027417">
    <property type="entry name" value="P-loop_NTPase"/>
</dbReference>
<organism evidence="15 16">
    <name type="scientific">Legionella maceachernii</name>
    <dbReference type="NCBI Taxonomy" id="466"/>
    <lineage>
        <taxon>Bacteria</taxon>
        <taxon>Pseudomonadati</taxon>
        <taxon>Pseudomonadota</taxon>
        <taxon>Gammaproteobacteria</taxon>
        <taxon>Legionellales</taxon>
        <taxon>Legionellaceae</taxon>
        <taxon>Legionella</taxon>
    </lineage>
</organism>
<keyword evidence="2" id="KW-1003">Cell membrane</keyword>
<evidence type="ECO:0000259" key="13">
    <source>
        <dbReference type="PROSITE" id="PS51194"/>
    </source>
</evidence>
<evidence type="ECO:0000256" key="8">
    <source>
        <dbReference type="ARBA" id="ARBA00022967"/>
    </source>
</evidence>
<keyword evidence="1" id="KW-0813">Transport</keyword>
<keyword evidence="7" id="KW-0653">Protein transport</keyword>
<accession>A0A0W0VX90</accession>
<dbReference type="PATRIC" id="fig|466.6.peg.2532"/>
<dbReference type="Pfam" id="PF21090">
    <property type="entry name" value="P-loop_SecA"/>
    <property type="match status" value="1"/>
</dbReference>
<evidence type="ECO:0000256" key="5">
    <source>
        <dbReference type="ARBA" id="ARBA00022741"/>
    </source>
</evidence>
<evidence type="ECO:0000256" key="1">
    <source>
        <dbReference type="ARBA" id="ARBA00022448"/>
    </source>
</evidence>
<keyword evidence="9" id="KW-0811">Translocation</keyword>
<dbReference type="PANTHER" id="PTHR30612:SF0">
    <property type="entry name" value="CHLOROPLAST PROTEIN-TRANSPORTING ATPASE"/>
    <property type="match status" value="1"/>
</dbReference>
<proteinExistence type="predicted"/>
<gene>
    <name evidence="15" type="ORF">Lmac_2385</name>
</gene>
<dbReference type="Gene3D" id="3.40.50.300">
    <property type="entry name" value="P-loop containing nucleotide triphosphate hydrolases"/>
    <property type="match status" value="2"/>
</dbReference>
<feature type="coiled-coil region" evidence="11">
    <location>
        <begin position="1856"/>
        <end position="1894"/>
    </location>
</feature>
<keyword evidence="11" id="KW-0175">Coiled coil</keyword>
<keyword evidence="4" id="KW-0997">Cell inner membrane</keyword>
<feature type="domain" description="Helicase C-terminal" evidence="13">
    <location>
        <begin position="3009"/>
        <end position="3165"/>
    </location>
</feature>
<dbReference type="InterPro" id="IPR000185">
    <property type="entry name" value="SecA"/>
</dbReference>
<dbReference type="GO" id="GO:0006605">
    <property type="term" value="P:protein targeting"/>
    <property type="evidence" value="ECO:0007669"/>
    <property type="project" value="InterPro"/>
</dbReference>
<dbReference type="RefSeq" id="WP_058453093.1">
    <property type="nucleotide sequence ID" value="NZ_CAAAIB010000016.1"/>
</dbReference>
<evidence type="ECO:0000256" key="2">
    <source>
        <dbReference type="ARBA" id="ARBA00022475"/>
    </source>
</evidence>
<evidence type="ECO:0000256" key="9">
    <source>
        <dbReference type="ARBA" id="ARBA00023010"/>
    </source>
</evidence>
<evidence type="ECO:0000256" key="7">
    <source>
        <dbReference type="ARBA" id="ARBA00022927"/>
    </source>
</evidence>
<dbReference type="Proteomes" id="UP000054908">
    <property type="component" value="Unassembled WGS sequence"/>
</dbReference>
<feature type="coiled-coil region" evidence="11">
    <location>
        <begin position="3158"/>
        <end position="3185"/>
    </location>
</feature>
<dbReference type="STRING" id="466.Lmac_2385"/>
<dbReference type="OrthoDB" id="5630235at2"/>
<keyword evidence="8" id="KW-1278">Translocase</keyword>
<evidence type="ECO:0000256" key="10">
    <source>
        <dbReference type="ARBA" id="ARBA00023136"/>
    </source>
</evidence>
<dbReference type="GO" id="GO:0005524">
    <property type="term" value="F:ATP binding"/>
    <property type="evidence" value="ECO:0007669"/>
    <property type="project" value="UniProtKB-KW"/>
</dbReference>
<dbReference type="EMBL" id="LNYL01000048">
    <property type="protein sequence ID" value="KTD24848.1"/>
    <property type="molecule type" value="Genomic_DNA"/>
</dbReference>
<dbReference type="InterPro" id="IPR001650">
    <property type="entry name" value="Helicase_C-like"/>
</dbReference>